<keyword evidence="5" id="KW-0547">Nucleotide-binding</keyword>
<dbReference type="PROSITE" id="PS51481">
    <property type="entry name" value="DHAK"/>
    <property type="match status" value="1"/>
</dbReference>
<organism evidence="16 17">
    <name type="scientific">Cladonia borealis</name>
    <dbReference type="NCBI Taxonomy" id="184061"/>
    <lineage>
        <taxon>Eukaryota</taxon>
        <taxon>Fungi</taxon>
        <taxon>Dikarya</taxon>
        <taxon>Ascomycota</taxon>
        <taxon>Pezizomycotina</taxon>
        <taxon>Lecanoromycetes</taxon>
        <taxon>OSLEUM clade</taxon>
        <taxon>Lecanoromycetidae</taxon>
        <taxon>Lecanorales</taxon>
        <taxon>Lecanorineae</taxon>
        <taxon>Cladoniaceae</taxon>
        <taxon>Cladonia</taxon>
    </lineage>
</organism>
<accession>A0AA39QTP1</accession>
<dbReference type="Gene3D" id="3.30.1180.20">
    <property type="entry name" value="Dihydroxyacetone kinase, domain 2"/>
    <property type="match status" value="1"/>
</dbReference>
<dbReference type="SUPFAM" id="SSF82549">
    <property type="entry name" value="DAK1/DegV-like"/>
    <property type="match status" value="1"/>
</dbReference>
<evidence type="ECO:0000256" key="11">
    <source>
        <dbReference type="PIRSR" id="PIRSR612734-1"/>
    </source>
</evidence>
<evidence type="ECO:0000256" key="12">
    <source>
        <dbReference type="PIRSR" id="PIRSR612734-2"/>
    </source>
</evidence>
<dbReference type="InterPro" id="IPR004007">
    <property type="entry name" value="DhaL_dom"/>
</dbReference>
<dbReference type="FunFam" id="1.25.40.340:FF:000001">
    <property type="entry name" value="Dihydroxyacetone kinase 1"/>
    <property type="match status" value="1"/>
</dbReference>
<feature type="domain" description="DhaL" evidence="14">
    <location>
        <begin position="392"/>
        <end position="590"/>
    </location>
</feature>
<evidence type="ECO:0000256" key="9">
    <source>
        <dbReference type="ARBA" id="ARBA00047974"/>
    </source>
</evidence>
<keyword evidence="7" id="KW-0319">Glycerol metabolism</keyword>
<evidence type="ECO:0000256" key="7">
    <source>
        <dbReference type="ARBA" id="ARBA00022798"/>
    </source>
</evidence>
<comment type="pathway">
    <text evidence="2">Polyol metabolism; glycerol fermentation; glycerone phosphate from glycerol (oxidative route): step 2/2.</text>
</comment>
<evidence type="ECO:0000256" key="10">
    <source>
        <dbReference type="ARBA" id="ARBA00048898"/>
    </source>
</evidence>
<dbReference type="SMART" id="SM01120">
    <property type="entry name" value="Dak2"/>
    <property type="match status" value="1"/>
</dbReference>
<dbReference type="InterPro" id="IPR050861">
    <property type="entry name" value="Dihydroxyacetone_Kinase"/>
</dbReference>
<evidence type="ECO:0000313" key="16">
    <source>
        <dbReference type="EMBL" id="KAK0507681.1"/>
    </source>
</evidence>
<dbReference type="EMBL" id="JAFEKC020000022">
    <property type="protein sequence ID" value="KAK0507681.1"/>
    <property type="molecule type" value="Genomic_DNA"/>
</dbReference>
<comment type="caution">
    <text evidence="16">The sequence shown here is derived from an EMBL/GenBank/DDBJ whole genome shotgun (WGS) entry which is preliminary data.</text>
</comment>
<dbReference type="Pfam" id="PF02734">
    <property type="entry name" value="Dak2"/>
    <property type="match status" value="1"/>
</dbReference>
<comment type="similarity">
    <text evidence="3">Belongs to the dihydroxyacetone kinase (DAK) family.</text>
</comment>
<keyword evidence="6" id="KW-0418">Kinase</keyword>
<evidence type="ECO:0008006" key="18">
    <source>
        <dbReference type="Google" id="ProtNLM"/>
    </source>
</evidence>
<dbReference type="Gene3D" id="1.25.40.340">
    <property type="match status" value="1"/>
</dbReference>
<evidence type="ECO:0000256" key="1">
    <source>
        <dbReference type="ARBA" id="ARBA00003264"/>
    </source>
</evidence>
<protein>
    <recommendedName>
        <fullName evidence="18">Dihydroxyacetone kinase</fullName>
    </recommendedName>
</protein>
<dbReference type="FunFam" id="3.40.50.10440:FF:000001">
    <property type="entry name" value="Dihydroxyacetone kinase, DhaK subunit"/>
    <property type="match status" value="1"/>
</dbReference>
<dbReference type="PANTHER" id="PTHR28629">
    <property type="entry name" value="TRIOKINASE/FMN CYCLASE"/>
    <property type="match status" value="1"/>
</dbReference>
<evidence type="ECO:0000256" key="5">
    <source>
        <dbReference type="ARBA" id="ARBA00022741"/>
    </source>
</evidence>
<feature type="binding site" evidence="12">
    <location>
        <begin position="58"/>
        <end position="61"/>
    </location>
    <ligand>
        <name>substrate</name>
    </ligand>
</feature>
<sequence>MSAAKHYLTDPTSAVLSNLNSLTLTNPSLLLDAANKIVYRNPSSILNPHNVSVVCGGGSGHEPGFAGFVGDGLLTACVAGTIFASPGAEQVRTCLQHRLPSESKGVLVVATNYTGDVLNFGMGVEKARALGKKVEMVVVGDDVGVGRERGGKVGRRGLSGTALVVKVVGALAEQGVGLEDCARVGRLVVDNLVSLGASLSRVHVPGRGIEEAREEEKRLGPELIEIGMGIHNEPGCEQVKTDLPGLVKIMLKQMLDQSDKDRSYVKIEKTDETILLINNFGGVSNLELGAITNEVVIQLEKNHGLKPRRIIQGTLFGSLDGPGFIVSVLKLADTKLGAGKSILGLIDAPVNAIGWPRCVTAETWEQNHKPPPLGMMEQEDETEPSNLKLDPSKLRSTLEPALKKLIASEAEVTRYDSVVGDGDCGIGLKRGAEAILKELPSMTSDDAMMAFAKICPTVENNMDGTSGALYAIFLNSLASNLRALDTSSPTPVTAEIWAKALAMSIEGLGRYTPAQPGDRTLMDALVPYVKVLQKTGDPKEAAKAAKVGADKTKGMKASLGRSVYVGGTGFEEVPDPGAYGLSVFLSGIADAL</sequence>
<comment type="catalytic activity">
    <reaction evidence="9">
        <text>D-glyceraldehyde + ATP = D-glyceraldehyde 3-phosphate + ADP + H(+)</text>
        <dbReference type="Rhea" id="RHEA:13941"/>
        <dbReference type="ChEBI" id="CHEBI:15378"/>
        <dbReference type="ChEBI" id="CHEBI:17378"/>
        <dbReference type="ChEBI" id="CHEBI:30616"/>
        <dbReference type="ChEBI" id="CHEBI:59776"/>
        <dbReference type="ChEBI" id="CHEBI:456216"/>
        <dbReference type="EC" id="2.7.1.28"/>
    </reaction>
</comment>
<dbReference type="Proteomes" id="UP001166286">
    <property type="component" value="Unassembled WGS sequence"/>
</dbReference>
<comment type="function">
    <text evidence="1">Catalyzes both the phosphorylation of dihydroxyacetone and of glyceraldehyde.</text>
</comment>
<keyword evidence="4" id="KW-0808">Transferase</keyword>
<evidence type="ECO:0000256" key="8">
    <source>
        <dbReference type="ARBA" id="ARBA00022840"/>
    </source>
</evidence>
<gene>
    <name evidence="16" type="ORF">JMJ35_009570</name>
</gene>
<dbReference type="PANTHER" id="PTHR28629:SF14">
    <property type="entry name" value="DIHYDROXYACETONE KINASE 1"/>
    <property type="match status" value="1"/>
</dbReference>
<feature type="binding site" evidence="12">
    <location>
        <position position="116"/>
    </location>
    <ligand>
        <name>substrate</name>
    </ligand>
</feature>
<evidence type="ECO:0000313" key="17">
    <source>
        <dbReference type="Proteomes" id="UP001166286"/>
    </source>
</evidence>
<feature type="domain" description="DhaK" evidence="15">
    <location>
        <begin position="10"/>
        <end position="355"/>
    </location>
</feature>
<dbReference type="FunFam" id="3.30.1180.20:FF:000001">
    <property type="entry name" value="Dihydroxyacetone kinase 1"/>
    <property type="match status" value="1"/>
</dbReference>
<reference evidence="16" key="1">
    <citation type="submission" date="2023-03" db="EMBL/GenBank/DDBJ databases">
        <title>Complete genome of Cladonia borealis.</title>
        <authorList>
            <person name="Park H."/>
        </authorList>
    </citation>
    <scope>NUCLEOTIDE SEQUENCE</scope>
    <source>
        <strain evidence="16">ANT050790</strain>
    </source>
</reference>
<feature type="active site" description="Tele-hemiaminal-histidine intermediate" evidence="11">
    <location>
        <position position="231"/>
    </location>
</feature>
<evidence type="ECO:0000256" key="4">
    <source>
        <dbReference type="ARBA" id="ARBA00022679"/>
    </source>
</evidence>
<dbReference type="InterPro" id="IPR012734">
    <property type="entry name" value="DhaK_ATP"/>
</dbReference>
<evidence type="ECO:0000259" key="14">
    <source>
        <dbReference type="PROSITE" id="PS51480"/>
    </source>
</evidence>
<evidence type="ECO:0000256" key="2">
    <source>
        <dbReference type="ARBA" id="ARBA00004778"/>
    </source>
</evidence>
<dbReference type="Gene3D" id="3.40.50.10440">
    <property type="entry name" value="Dihydroxyacetone kinase, domain 1"/>
    <property type="match status" value="1"/>
</dbReference>
<name>A0AA39QTP1_9LECA</name>
<dbReference type="InterPro" id="IPR004006">
    <property type="entry name" value="DhaK_dom"/>
</dbReference>
<dbReference type="GO" id="GO:0005829">
    <property type="term" value="C:cytosol"/>
    <property type="evidence" value="ECO:0007669"/>
    <property type="project" value="TreeGrafter"/>
</dbReference>
<dbReference type="NCBIfam" id="TIGR02361">
    <property type="entry name" value="dak_ATP"/>
    <property type="match status" value="1"/>
</dbReference>
<feature type="region of interest" description="Disordered" evidence="13">
    <location>
        <begin position="367"/>
        <end position="391"/>
    </location>
</feature>
<dbReference type="SUPFAM" id="SSF101473">
    <property type="entry name" value="DhaL-like"/>
    <property type="match status" value="1"/>
</dbReference>
<dbReference type="GO" id="GO:0050354">
    <property type="term" value="F:triokinase activity"/>
    <property type="evidence" value="ECO:0007669"/>
    <property type="project" value="UniProtKB-EC"/>
</dbReference>
<evidence type="ECO:0000256" key="13">
    <source>
        <dbReference type="SAM" id="MobiDB-lite"/>
    </source>
</evidence>
<evidence type="ECO:0000256" key="3">
    <source>
        <dbReference type="ARBA" id="ARBA00008757"/>
    </source>
</evidence>
<dbReference type="GO" id="GO:0004371">
    <property type="term" value="F:glycerone kinase activity"/>
    <property type="evidence" value="ECO:0007669"/>
    <property type="project" value="UniProtKB-EC"/>
</dbReference>
<proteinExistence type="inferred from homology"/>
<comment type="catalytic activity">
    <reaction evidence="10">
        <text>dihydroxyacetone + ATP = dihydroxyacetone phosphate + ADP + H(+)</text>
        <dbReference type="Rhea" id="RHEA:15773"/>
        <dbReference type="ChEBI" id="CHEBI:15378"/>
        <dbReference type="ChEBI" id="CHEBI:16016"/>
        <dbReference type="ChEBI" id="CHEBI:30616"/>
        <dbReference type="ChEBI" id="CHEBI:57642"/>
        <dbReference type="ChEBI" id="CHEBI:456216"/>
        <dbReference type="EC" id="2.7.1.29"/>
    </reaction>
</comment>
<evidence type="ECO:0000256" key="6">
    <source>
        <dbReference type="ARBA" id="ARBA00022777"/>
    </source>
</evidence>
<dbReference type="Pfam" id="PF02733">
    <property type="entry name" value="Dak1"/>
    <property type="match status" value="1"/>
</dbReference>
<evidence type="ECO:0000259" key="15">
    <source>
        <dbReference type="PROSITE" id="PS51481"/>
    </source>
</evidence>
<dbReference type="PROSITE" id="PS51480">
    <property type="entry name" value="DHAL"/>
    <property type="match status" value="1"/>
</dbReference>
<keyword evidence="17" id="KW-1185">Reference proteome</keyword>
<dbReference type="GO" id="GO:0019563">
    <property type="term" value="P:glycerol catabolic process"/>
    <property type="evidence" value="ECO:0007669"/>
    <property type="project" value="TreeGrafter"/>
</dbReference>
<dbReference type="AlphaFoldDB" id="A0AA39QTP1"/>
<keyword evidence="8" id="KW-0067">ATP-binding</keyword>
<dbReference type="GO" id="GO:0005524">
    <property type="term" value="F:ATP binding"/>
    <property type="evidence" value="ECO:0007669"/>
    <property type="project" value="UniProtKB-KW"/>
</dbReference>
<dbReference type="InterPro" id="IPR036117">
    <property type="entry name" value="DhaL_dom_sf"/>
</dbReference>